<dbReference type="OrthoDB" id="9810372at2"/>
<dbReference type="GO" id="GO:0006355">
    <property type="term" value="P:regulation of DNA-templated transcription"/>
    <property type="evidence" value="ECO:0007669"/>
    <property type="project" value="UniProtKB-ARBA"/>
</dbReference>
<proteinExistence type="inferred from homology"/>
<dbReference type="PANTHER" id="PTHR18964:SF149">
    <property type="entry name" value="BIFUNCTIONAL UDP-N-ACETYLGLUCOSAMINE 2-EPIMERASE_N-ACETYLMANNOSAMINE KINASE"/>
    <property type="match status" value="1"/>
</dbReference>
<dbReference type="EMBL" id="BLAX01000001">
    <property type="protein sequence ID" value="GET31975.1"/>
    <property type="molecule type" value="Genomic_DNA"/>
</dbReference>
<dbReference type="Gene3D" id="3.30.420.40">
    <property type="match status" value="2"/>
</dbReference>
<gene>
    <name evidence="2" type="ORF">PbJCM13498_08380</name>
</gene>
<dbReference type="InterPro" id="IPR043129">
    <property type="entry name" value="ATPase_NBD"/>
</dbReference>
<evidence type="ECO:0000256" key="1">
    <source>
        <dbReference type="ARBA" id="ARBA00006479"/>
    </source>
</evidence>
<protein>
    <submittedName>
        <fullName evidence="2">Transcriptional regulator</fullName>
    </submittedName>
</protein>
<organism evidence="2 3">
    <name type="scientific">Prolixibacter bellariivorans</name>
    <dbReference type="NCBI Taxonomy" id="314319"/>
    <lineage>
        <taxon>Bacteria</taxon>
        <taxon>Pseudomonadati</taxon>
        <taxon>Bacteroidota</taxon>
        <taxon>Bacteroidia</taxon>
        <taxon>Marinilabiliales</taxon>
        <taxon>Prolixibacteraceae</taxon>
        <taxon>Prolixibacter</taxon>
    </lineage>
</organism>
<dbReference type="SUPFAM" id="SSF46785">
    <property type="entry name" value="Winged helix' DNA-binding domain"/>
    <property type="match status" value="1"/>
</dbReference>
<dbReference type="InterPro" id="IPR011991">
    <property type="entry name" value="ArsR-like_HTH"/>
</dbReference>
<keyword evidence="3" id="KW-1185">Reference proteome</keyword>
<dbReference type="InterPro" id="IPR036388">
    <property type="entry name" value="WH-like_DNA-bd_sf"/>
</dbReference>
<comment type="similarity">
    <text evidence="1">Belongs to the ROK (NagC/XylR) family.</text>
</comment>
<evidence type="ECO:0000313" key="3">
    <source>
        <dbReference type="Proteomes" id="UP000391834"/>
    </source>
</evidence>
<dbReference type="Pfam" id="PF13412">
    <property type="entry name" value="HTH_24"/>
    <property type="match status" value="1"/>
</dbReference>
<dbReference type="InterPro" id="IPR000600">
    <property type="entry name" value="ROK"/>
</dbReference>
<accession>A0A5M4AVL0</accession>
<dbReference type="PANTHER" id="PTHR18964">
    <property type="entry name" value="ROK (REPRESSOR, ORF, KINASE) FAMILY"/>
    <property type="match status" value="1"/>
</dbReference>
<comment type="caution">
    <text evidence="2">The sequence shown here is derived from an EMBL/GenBank/DDBJ whole genome shotgun (WGS) entry which is preliminary data.</text>
</comment>
<dbReference type="RefSeq" id="WP_025863509.1">
    <property type="nucleotide sequence ID" value="NZ_BLAX01000001.1"/>
</dbReference>
<dbReference type="Gene3D" id="1.10.10.10">
    <property type="entry name" value="Winged helix-like DNA-binding domain superfamily/Winged helix DNA-binding domain"/>
    <property type="match status" value="1"/>
</dbReference>
<dbReference type="PROSITE" id="PS01125">
    <property type="entry name" value="ROK"/>
    <property type="match status" value="1"/>
</dbReference>
<dbReference type="InterPro" id="IPR049874">
    <property type="entry name" value="ROK_cs"/>
</dbReference>
<reference evidence="2 3" key="1">
    <citation type="submission" date="2019-10" db="EMBL/GenBank/DDBJ databases">
        <title>Prolixibacter strains distinguished by the presence of nitrate reductase genes were adept at nitrate-dependent anaerobic corrosion of metallic iron and carbon steel.</title>
        <authorList>
            <person name="Iino T."/>
            <person name="Shono N."/>
            <person name="Ito K."/>
            <person name="Nakamura R."/>
            <person name="Sueoka K."/>
            <person name="Harayama S."/>
            <person name="Ohkuma M."/>
        </authorList>
    </citation>
    <scope>NUCLEOTIDE SEQUENCE [LARGE SCALE GENOMIC DNA]</scope>
    <source>
        <strain evidence="2 3">JCM 13498</strain>
    </source>
</reference>
<dbReference type="InterPro" id="IPR036390">
    <property type="entry name" value="WH_DNA-bd_sf"/>
</dbReference>
<dbReference type="Pfam" id="PF00480">
    <property type="entry name" value="ROK"/>
    <property type="match status" value="1"/>
</dbReference>
<dbReference type="Proteomes" id="UP000391834">
    <property type="component" value="Unassembled WGS sequence"/>
</dbReference>
<dbReference type="SUPFAM" id="SSF53067">
    <property type="entry name" value="Actin-like ATPase domain"/>
    <property type="match status" value="2"/>
</dbReference>
<evidence type="ECO:0000313" key="2">
    <source>
        <dbReference type="EMBL" id="GET31975.1"/>
    </source>
</evidence>
<name>A0A5M4AVL0_9BACT</name>
<dbReference type="AlphaFoldDB" id="A0A5M4AVL0"/>
<dbReference type="CDD" id="cd00090">
    <property type="entry name" value="HTH_ARSR"/>
    <property type="match status" value="1"/>
</dbReference>
<sequence length="402" mass="44585">MQHKFFESEIESKIDLTRKNIIRFYVVNGSSTIAELAKELDLSVPTTTKLIGELIDDGFVQDFGKQETGGGRRPNLYGLNPDSGYFVGVDVKRFRVNIALVNFKGETVKFEEGIPYRLENTPEALNQLCDIISKFIEDQEKLMTKIHCVGVNITGRVNTTSGYSYSYFYFEEKPLSELIEERIGVRTFIDNDSRSMAYGEYVSGVAKGEKSMIFVNISWGIGIGIVMDGKLYYGKSGFSGEFGHTYVFDNEIICHCGKKGCLETEASGLAIHRIFLERVNSGSNTILQSKIEQEETLMLEDIINATLEEDVLSIEIIEEIGNKLGRSISGLINLFNPELLVIGGTVSRAGDYILLPIRSAIKKYSLNLVNKDTEIKLSKLGEKAGAVGAGLLARERVLGISS</sequence>